<keyword evidence="1" id="KW-1185">Reference proteome</keyword>
<organism evidence="1 2">
    <name type="scientific">Plectus sambesii</name>
    <dbReference type="NCBI Taxonomy" id="2011161"/>
    <lineage>
        <taxon>Eukaryota</taxon>
        <taxon>Metazoa</taxon>
        <taxon>Ecdysozoa</taxon>
        <taxon>Nematoda</taxon>
        <taxon>Chromadorea</taxon>
        <taxon>Plectida</taxon>
        <taxon>Plectina</taxon>
        <taxon>Plectoidea</taxon>
        <taxon>Plectidae</taxon>
        <taxon>Plectus</taxon>
    </lineage>
</organism>
<protein>
    <submittedName>
        <fullName evidence="2">Uncharacterized protein</fullName>
    </submittedName>
</protein>
<evidence type="ECO:0000313" key="2">
    <source>
        <dbReference type="WBParaSite" id="PSAMB.scaffold5194size12364.g26061.t1"/>
    </source>
</evidence>
<accession>A0A914WS24</accession>
<evidence type="ECO:0000313" key="1">
    <source>
        <dbReference type="Proteomes" id="UP000887566"/>
    </source>
</evidence>
<reference evidence="2" key="1">
    <citation type="submission" date="2022-11" db="UniProtKB">
        <authorList>
            <consortium name="WormBaseParasite"/>
        </authorList>
    </citation>
    <scope>IDENTIFICATION</scope>
</reference>
<dbReference type="Proteomes" id="UP000887566">
    <property type="component" value="Unplaced"/>
</dbReference>
<proteinExistence type="predicted"/>
<dbReference type="WBParaSite" id="PSAMB.scaffold5194size12364.g26061.t1">
    <property type="protein sequence ID" value="PSAMB.scaffold5194size12364.g26061.t1"/>
    <property type="gene ID" value="PSAMB.scaffold5194size12364.g26061"/>
</dbReference>
<sequence>MLSSTCNCHCSGSAAVLIQSSPPLYVLSSSSWACVVERAPLDELLMPPVRGHSCRFISPVPFVTVHAFGNIFESCSTSEPGAGSAVEQLHTNHAPFEASLCYCQSRPGGFGRCPRLASLEHPPFYSVIIMAHHNAQRILLKWRTTWRTAGEWGQIGHSVDGGTTRCARGITRCARGFAIERLIVAVRGETTASCAR</sequence>
<dbReference type="AlphaFoldDB" id="A0A914WS24"/>
<name>A0A914WS24_9BILA</name>